<name>A0A9P5VJR9_9FUNG</name>
<dbReference type="EMBL" id="JAAAUY010000631">
    <property type="protein sequence ID" value="KAF9327762.1"/>
    <property type="molecule type" value="Genomic_DNA"/>
</dbReference>
<evidence type="ECO:0000313" key="2">
    <source>
        <dbReference type="Proteomes" id="UP000696485"/>
    </source>
</evidence>
<organism evidence="1 2">
    <name type="scientific">Podila minutissima</name>
    <dbReference type="NCBI Taxonomy" id="64525"/>
    <lineage>
        <taxon>Eukaryota</taxon>
        <taxon>Fungi</taxon>
        <taxon>Fungi incertae sedis</taxon>
        <taxon>Mucoromycota</taxon>
        <taxon>Mortierellomycotina</taxon>
        <taxon>Mortierellomycetes</taxon>
        <taxon>Mortierellales</taxon>
        <taxon>Mortierellaceae</taxon>
        <taxon>Podila</taxon>
    </lineage>
</organism>
<comment type="caution">
    <text evidence="1">The sequence shown here is derived from an EMBL/GenBank/DDBJ whole genome shotgun (WGS) entry which is preliminary data.</text>
</comment>
<keyword evidence="2" id="KW-1185">Reference proteome</keyword>
<evidence type="ECO:0000313" key="1">
    <source>
        <dbReference type="EMBL" id="KAF9327762.1"/>
    </source>
</evidence>
<protein>
    <submittedName>
        <fullName evidence="1">Uncharacterized protein</fullName>
    </submittedName>
</protein>
<accession>A0A9P5VJR9</accession>
<dbReference type="Proteomes" id="UP000696485">
    <property type="component" value="Unassembled WGS sequence"/>
</dbReference>
<dbReference type="AlphaFoldDB" id="A0A9P5VJR9"/>
<gene>
    <name evidence="1" type="ORF">BG006_008987</name>
</gene>
<sequence>MNRHPRLEDILFRDWCPDEEFEDDGRRNEEVQEIEMEKVETFNEVGRQMQPSGYPKITKLNYRPATAIHIPLPFSCPYSAQAYPTHDLFCFLAQKHPSTRTLAVQFDQDLET</sequence>
<reference evidence="1" key="1">
    <citation type="journal article" date="2020" name="Fungal Divers.">
        <title>Resolving the Mortierellaceae phylogeny through synthesis of multi-gene phylogenetics and phylogenomics.</title>
        <authorList>
            <person name="Vandepol N."/>
            <person name="Liber J."/>
            <person name="Desiro A."/>
            <person name="Na H."/>
            <person name="Kennedy M."/>
            <person name="Barry K."/>
            <person name="Grigoriev I.V."/>
            <person name="Miller A.N."/>
            <person name="O'Donnell K."/>
            <person name="Stajich J.E."/>
            <person name="Bonito G."/>
        </authorList>
    </citation>
    <scope>NUCLEOTIDE SEQUENCE</scope>
    <source>
        <strain evidence="1">NVP1</strain>
    </source>
</reference>
<proteinExistence type="predicted"/>